<organism evidence="1 2">
    <name type="scientific">Caenorhabditis briggsae</name>
    <dbReference type="NCBI Taxonomy" id="6238"/>
    <lineage>
        <taxon>Eukaryota</taxon>
        <taxon>Metazoa</taxon>
        <taxon>Ecdysozoa</taxon>
        <taxon>Nematoda</taxon>
        <taxon>Chromadorea</taxon>
        <taxon>Rhabditida</taxon>
        <taxon>Rhabditina</taxon>
        <taxon>Rhabditomorpha</taxon>
        <taxon>Rhabditoidea</taxon>
        <taxon>Rhabditidae</taxon>
        <taxon>Peloderinae</taxon>
        <taxon>Caenorhabditis</taxon>
    </lineage>
</organism>
<dbReference type="HOGENOM" id="CLU_3406705_0_0_1"/>
<gene>
    <name evidence="1" type="ORF">CBG28133</name>
    <name evidence="1" type="ORF">CBG_28133</name>
</gene>
<dbReference type="CTD" id="68919580"/>
<proteinExistence type="predicted"/>
<reference evidence="1 2" key="2">
    <citation type="journal article" date="2011" name="PLoS Genet.">
        <title>Caenorhabditis briggsae recombinant inbred line genotypes reveal inter-strain incompatibility and the evolution of recombination.</title>
        <authorList>
            <person name="Ross J.A."/>
            <person name="Koboldt D.C."/>
            <person name="Staisch J.E."/>
            <person name="Chamberlin H.M."/>
            <person name="Gupta B.P."/>
            <person name="Miller R.D."/>
            <person name="Baird S.E."/>
            <person name="Haag E.S."/>
        </authorList>
    </citation>
    <scope>NUCLEOTIDE SEQUENCE [LARGE SCALE GENOMIC DNA]</scope>
    <source>
        <strain evidence="1 2">AF16</strain>
    </source>
</reference>
<dbReference type="InParanoid" id="B6IHX3"/>
<keyword evidence="2" id="KW-1185">Reference proteome</keyword>
<evidence type="ECO:0000313" key="1">
    <source>
        <dbReference type="EMBL" id="CAR99503.1"/>
    </source>
</evidence>
<name>B6IHX3_CAEBR</name>
<dbReference type="KEGG" id="cbr:CBG_28133"/>
<reference evidence="1 2" key="1">
    <citation type="journal article" date="2003" name="PLoS Biol.">
        <title>The genome sequence of Caenorhabditis briggsae: a platform for comparative genomics.</title>
        <authorList>
            <person name="Stein L.D."/>
            <person name="Bao Z."/>
            <person name="Blasiar D."/>
            <person name="Blumenthal T."/>
            <person name="Brent M.R."/>
            <person name="Chen N."/>
            <person name="Chinwalla A."/>
            <person name="Clarke L."/>
            <person name="Clee C."/>
            <person name="Coghlan A."/>
            <person name="Coulson A."/>
            <person name="D'Eustachio P."/>
            <person name="Fitch D.H."/>
            <person name="Fulton L.A."/>
            <person name="Fulton R.E."/>
            <person name="Griffiths-Jones S."/>
            <person name="Harris T.W."/>
            <person name="Hillier L.W."/>
            <person name="Kamath R."/>
            <person name="Kuwabara P.E."/>
            <person name="Mardis E.R."/>
            <person name="Marra M.A."/>
            <person name="Miner T.L."/>
            <person name="Minx P."/>
            <person name="Mullikin J.C."/>
            <person name="Plumb R.W."/>
            <person name="Rogers J."/>
            <person name="Schein J.E."/>
            <person name="Sohrmann M."/>
            <person name="Spieth J."/>
            <person name="Stajich J.E."/>
            <person name="Wei C."/>
            <person name="Willey D."/>
            <person name="Wilson R.K."/>
            <person name="Durbin R."/>
            <person name="Waterston R.H."/>
        </authorList>
    </citation>
    <scope>NUCLEOTIDE SEQUENCE [LARGE SCALE GENOMIC DNA]</scope>
    <source>
        <strain evidence="1 2">AF16</strain>
    </source>
</reference>
<protein>
    <submittedName>
        <fullName evidence="1">Protein CBG28133</fullName>
    </submittedName>
</protein>
<dbReference type="RefSeq" id="XP_045099066.1">
    <property type="nucleotide sequence ID" value="XM_045240809.1"/>
</dbReference>
<accession>B6IHX3</accession>
<dbReference type="EMBL" id="HE601530">
    <property type="protein sequence ID" value="CAR99503.1"/>
    <property type="molecule type" value="Genomic_DNA"/>
</dbReference>
<evidence type="ECO:0000313" key="2">
    <source>
        <dbReference type="Proteomes" id="UP000008549"/>
    </source>
</evidence>
<sequence>MEKKPEITEKRWMFETEFGIPKIPKIPFSK</sequence>
<dbReference type="GeneID" id="68919580"/>
<dbReference type="AlphaFoldDB" id="B6IHX3"/>
<dbReference type="Proteomes" id="UP000008549">
    <property type="component" value="Unassembled WGS sequence"/>
</dbReference>